<reference evidence="3" key="1">
    <citation type="submission" date="2019-07" db="EMBL/GenBank/DDBJ databases">
        <title>Chitinimonas sp. nov., isolated from Ny-Alesund, arctica soil.</title>
        <authorList>
            <person name="Xu Q."/>
            <person name="Peng F."/>
        </authorList>
    </citation>
    <scope>NUCLEOTIDE SEQUENCE [LARGE SCALE GENOMIC DNA]</scope>
    <source>
        <strain evidence="3">R3-44</strain>
    </source>
</reference>
<dbReference type="RefSeq" id="WP_144279540.1">
    <property type="nucleotide sequence ID" value="NZ_CP041730.1"/>
</dbReference>
<dbReference type="PANTHER" id="PTHR46211">
    <property type="entry name" value="GLYCEROPHOSPHORYL DIESTER PHOSPHODIESTERASE"/>
    <property type="match status" value="1"/>
</dbReference>
<dbReference type="AlphaFoldDB" id="A0A516SJ41"/>
<dbReference type="Gene3D" id="3.20.20.190">
    <property type="entry name" value="Phosphatidylinositol (PI) phosphodiesterase"/>
    <property type="match status" value="1"/>
</dbReference>
<dbReference type="EMBL" id="CP041730">
    <property type="protein sequence ID" value="QDQ28153.1"/>
    <property type="molecule type" value="Genomic_DNA"/>
</dbReference>
<gene>
    <name evidence="2" type="ORF">FNU76_18375</name>
</gene>
<dbReference type="PANTHER" id="PTHR46211:SF1">
    <property type="entry name" value="GLYCEROPHOSPHODIESTER PHOSPHODIESTERASE, CYTOPLASMIC"/>
    <property type="match status" value="1"/>
</dbReference>
<evidence type="ECO:0000313" key="3">
    <source>
        <dbReference type="Proteomes" id="UP000317550"/>
    </source>
</evidence>
<dbReference type="GO" id="GO:0008081">
    <property type="term" value="F:phosphoric diester hydrolase activity"/>
    <property type="evidence" value="ECO:0007669"/>
    <property type="project" value="InterPro"/>
</dbReference>
<protein>
    <submittedName>
        <fullName evidence="2">Glycerophosphodiester phosphodiesterase</fullName>
    </submittedName>
</protein>
<evidence type="ECO:0000313" key="2">
    <source>
        <dbReference type="EMBL" id="QDQ28153.1"/>
    </source>
</evidence>
<dbReference type="SUPFAM" id="SSF51695">
    <property type="entry name" value="PLC-like phosphodiesterases"/>
    <property type="match status" value="1"/>
</dbReference>
<dbReference type="InterPro" id="IPR017946">
    <property type="entry name" value="PLC-like_Pdiesterase_TIM-brl"/>
</dbReference>
<dbReference type="OrthoDB" id="5241788at2"/>
<accession>A0A516SJ41</accession>
<dbReference type="Pfam" id="PF03009">
    <property type="entry name" value="GDPD"/>
    <property type="match status" value="1"/>
</dbReference>
<name>A0A516SJ41_9NEIS</name>
<dbReference type="KEGG" id="cari:FNU76_18375"/>
<dbReference type="GO" id="GO:0006629">
    <property type="term" value="P:lipid metabolic process"/>
    <property type="evidence" value="ECO:0007669"/>
    <property type="project" value="InterPro"/>
</dbReference>
<feature type="domain" description="GP-PDE" evidence="1">
    <location>
        <begin position="1"/>
        <end position="219"/>
    </location>
</feature>
<keyword evidence="3" id="KW-1185">Reference proteome</keyword>
<dbReference type="PROSITE" id="PS51704">
    <property type="entry name" value="GP_PDE"/>
    <property type="match status" value="1"/>
</dbReference>
<dbReference type="Proteomes" id="UP000317550">
    <property type="component" value="Chromosome"/>
</dbReference>
<organism evidence="2 3">
    <name type="scientific">Chitinimonas arctica</name>
    <dbReference type="NCBI Taxonomy" id="2594795"/>
    <lineage>
        <taxon>Bacteria</taxon>
        <taxon>Pseudomonadati</taxon>
        <taxon>Pseudomonadota</taxon>
        <taxon>Betaproteobacteria</taxon>
        <taxon>Neisseriales</taxon>
        <taxon>Chitinibacteraceae</taxon>
        <taxon>Chitinimonas</taxon>
    </lineage>
</organism>
<sequence length="219" mass="24024">MHLLAHRGYHAHCPENTLDAFAAALLLGFEGIETDVRVSADQEAVLFHDRVARNGQPVAALTRRQLSDVCGYSVPTLAEALNAFPHTLWNIEIKTPAAASLALPILAGFETSHQLLITSFRHEVVLAAAELLSVECGFLSAHRPAAINSMLHAALPHRNLRTLVWDCEIVDPDIIRQANALGFRNAVYGAKTAYEHQLMREFGVHAIITDYPQHVGLSK</sequence>
<evidence type="ECO:0000259" key="1">
    <source>
        <dbReference type="PROSITE" id="PS51704"/>
    </source>
</evidence>
<dbReference type="CDD" id="cd08556">
    <property type="entry name" value="GDPD"/>
    <property type="match status" value="1"/>
</dbReference>
<proteinExistence type="predicted"/>
<dbReference type="InterPro" id="IPR030395">
    <property type="entry name" value="GP_PDE_dom"/>
</dbReference>